<keyword evidence="4" id="KW-0808">Transferase</keyword>
<name>A0A6P1NC22_9PROT</name>
<reference evidence="4 5" key="1">
    <citation type="submission" date="2020-01" db="EMBL/GenBank/DDBJ databases">
        <title>Genome sequencing of strain KACC 21507.</title>
        <authorList>
            <person name="Heo J."/>
            <person name="Kim S.-J."/>
            <person name="Kim J.-S."/>
            <person name="Hong S.-B."/>
            <person name="Kwon S.-W."/>
        </authorList>
    </citation>
    <scope>NUCLEOTIDE SEQUENCE [LARGE SCALE GENOMIC DNA]</scope>
    <source>
        <strain evidence="4 5">KACC 21507</strain>
    </source>
</reference>
<dbReference type="GO" id="GO:0005737">
    <property type="term" value="C:cytoplasm"/>
    <property type="evidence" value="ECO:0007669"/>
    <property type="project" value="TreeGrafter"/>
</dbReference>
<dbReference type="CDD" id="cd00761">
    <property type="entry name" value="Glyco_tranf_GTA_type"/>
    <property type="match status" value="1"/>
</dbReference>
<dbReference type="GO" id="GO:0016020">
    <property type="term" value="C:membrane"/>
    <property type="evidence" value="ECO:0007669"/>
    <property type="project" value="UniProtKB-SubCell"/>
</dbReference>
<dbReference type="EMBL" id="CP047652">
    <property type="protein sequence ID" value="QHI95088.1"/>
    <property type="molecule type" value="Genomic_DNA"/>
</dbReference>
<accession>A0A6P1NC22</accession>
<evidence type="ECO:0000313" key="5">
    <source>
        <dbReference type="Proteomes" id="UP000463975"/>
    </source>
</evidence>
<comment type="subcellular location">
    <subcellularLocation>
        <location evidence="1">Membrane</location>
        <topology evidence="1">Single-pass membrane protein</topology>
    </subcellularLocation>
</comment>
<protein>
    <submittedName>
        <fullName evidence="4">Glycosyltransferase family 92 protein</fullName>
    </submittedName>
</protein>
<dbReference type="AlphaFoldDB" id="A0A6P1NC22"/>
<dbReference type="RefSeq" id="WP_160618166.1">
    <property type="nucleotide sequence ID" value="NZ_CP047652.1"/>
</dbReference>
<keyword evidence="3" id="KW-1133">Transmembrane helix</keyword>
<dbReference type="Pfam" id="PF13704">
    <property type="entry name" value="Glyco_tranf_2_4"/>
    <property type="match status" value="1"/>
</dbReference>
<dbReference type="PANTHER" id="PTHR21461:SF69">
    <property type="entry name" value="GLYCOSYLTRANSFERASE FAMILY 92 PROTEIN"/>
    <property type="match status" value="1"/>
</dbReference>
<evidence type="ECO:0000256" key="3">
    <source>
        <dbReference type="ARBA" id="ARBA00022989"/>
    </source>
</evidence>
<evidence type="ECO:0000256" key="1">
    <source>
        <dbReference type="ARBA" id="ARBA00004167"/>
    </source>
</evidence>
<dbReference type="Gene3D" id="3.90.550.10">
    <property type="entry name" value="Spore Coat Polysaccharide Biosynthesis Protein SpsA, Chain A"/>
    <property type="match status" value="1"/>
</dbReference>
<dbReference type="GO" id="GO:0016757">
    <property type="term" value="F:glycosyltransferase activity"/>
    <property type="evidence" value="ECO:0007669"/>
    <property type="project" value="TreeGrafter"/>
</dbReference>
<sequence length="500" mass="58050">MKVALVGIVRNERKDILHWLGWHAKLGIDSFIIFDDNSDDGTDLLLKAASLSLDIRLFRIEKASNSFSERKRIVYLDAIAGLKKSAEWVLFLDTDEYLNLYRHNHVHNFLAEFDEKVGAIAVNRCTYGANREILRPEHPNPYAFTHHSAPNHRYNRWIKSFIRPSYFNGVWENNHYFPLVKGRYVSPEGKDVQWVQPGETSTPAEWKTARIMYYPGGSLEQLVERERRGHASTIRLEDLYSELMTKIHDSRPQGQVKAIKEWMRPIIMQGVALTLTKIQRLFPLQHEETLTTENQNLWKTNFKIARVIPWNQQRLEIHGGLVCAQERTQNRSTLFILYDKTKIPGTALLFALNNTNNPLDFSIHADSRLLGFLPYDLLPAQTDGRVFLRKKGGLSQKRNFLTTVPNEPLVSDRPNTALWETFELQECPTALDSKPWEEFPFIRLIKAFLSSTRNIKVILYLAKLDRALSVRLLPFFLDYLPLDEKLFLEAQLMAVQPFLF</sequence>
<evidence type="ECO:0000256" key="2">
    <source>
        <dbReference type="ARBA" id="ARBA00022692"/>
    </source>
</evidence>
<keyword evidence="2" id="KW-0812">Transmembrane</keyword>
<dbReference type="InterPro" id="IPR029044">
    <property type="entry name" value="Nucleotide-diphossugar_trans"/>
</dbReference>
<gene>
    <name evidence="4" type="ORF">GT348_01140</name>
</gene>
<dbReference type="KEGG" id="bomb:GT348_01140"/>
<evidence type="ECO:0000313" key="4">
    <source>
        <dbReference type="EMBL" id="QHI95088.1"/>
    </source>
</evidence>
<organism evidence="4 5">
    <name type="scientific">Aristophania vespae</name>
    <dbReference type="NCBI Taxonomy" id="2697033"/>
    <lineage>
        <taxon>Bacteria</taxon>
        <taxon>Pseudomonadati</taxon>
        <taxon>Pseudomonadota</taxon>
        <taxon>Alphaproteobacteria</taxon>
        <taxon>Acetobacterales</taxon>
        <taxon>Acetobacteraceae</taxon>
        <taxon>Aristophania</taxon>
    </lineage>
</organism>
<dbReference type="SUPFAM" id="SSF53448">
    <property type="entry name" value="Nucleotide-diphospho-sugar transferases"/>
    <property type="match status" value="1"/>
</dbReference>
<dbReference type="PANTHER" id="PTHR21461">
    <property type="entry name" value="GLYCOSYLTRANSFERASE FAMILY 92 PROTEIN"/>
    <property type="match status" value="1"/>
</dbReference>
<proteinExistence type="predicted"/>
<keyword evidence="5" id="KW-1185">Reference proteome</keyword>
<dbReference type="Proteomes" id="UP000463975">
    <property type="component" value="Chromosome"/>
</dbReference>
<keyword evidence="3" id="KW-0472">Membrane</keyword>